<keyword evidence="2" id="KW-1185">Reference proteome</keyword>
<dbReference type="InterPro" id="IPR025638">
    <property type="entry name" value="DUF4336"/>
</dbReference>
<dbReference type="RefSeq" id="WP_191615955.1">
    <property type="nucleotide sequence ID" value="NZ_JACYFG010000006.1"/>
</dbReference>
<sequence length="226" mass="25565">MEKLAENVWFLPFELKALGVNIGRNVTVIRLSSGELLLHSTAPFTSQQVERIRGLGKVRWITDPMVDHDTFSQKGIAAFEEAVFLAPDGFPEQQGVSVQPLLPIPEAWGEEIQVLRLEGADSFSEHVFFHRSSRTLIVCDLLMNFPDPGSSWQRMALRIGLGPKQDPGTSRRLKFAVKDRQRFRASLEKVLQWPFERVVVGHGEPLREDAYQLSKAAWTKAGWLES</sequence>
<reference evidence="1" key="1">
    <citation type="submission" date="2020-09" db="EMBL/GenBank/DDBJ databases">
        <title>Pelagicoccus enzymogenes sp. nov. with an EPS production, isolated from marine sediment.</title>
        <authorList>
            <person name="Feng X."/>
        </authorList>
    </citation>
    <scope>NUCLEOTIDE SEQUENCE</scope>
    <source>
        <strain evidence="1">NFK12</strain>
    </source>
</reference>
<dbReference type="EMBL" id="JACYFG010000006">
    <property type="protein sequence ID" value="MBD5778827.1"/>
    <property type="molecule type" value="Genomic_DNA"/>
</dbReference>
<evidence type="ECO:0000313" key="2">
    <source>
        <dbReference type="Proteomes" id="UP000622317"/>
    </source>
</evidence>
<dbReference type="SUPFAM" id="SSF56281">
    <property type="entry name" value="Metallo-hydrolase/oxidoreductase"/>
    <property type="match status" value="1"/>
</dbReference>
<dbReference type="Proteomes" id="UP000622317">
    <property type="component" value="Unassembled WGS sequence"/>
</dbReference>
<comment type="caution">
    <text evidence="1">The sequence shown here is derived from an EMBL/GenBank/DDBJ whole genome shotgun (WGS) entry which is preliminary data.</text>
</comment>
<gene>
    <name evidence="1" type="ORF">IEN85_04940</name>
</gene>
<dbReference type="AlphaFoldDB" id="A0A927IEA6"/>
<protein>
    <submittedName>
        <fullName evidence="1">DUF4336 domain-containing protein</fullName>
    </submittedName>
</protein>
<dbReference type="PANTHER" id="PTHR33835">
    <property type="entry name" value="YALI0C07656P"/>
    <property type="match status" value="1"/>
</dbReference>
<organism evidence="1 2">
    <name type="scientific">Pelagicoccus enzymogenes</name>
    <dbReference type="NCBI Taxonomy" id="2773457"/>
    <lineage>
        <taxon>Bacteria</taxon>
        <taxon>Pseudomonadati</taxon>
        <taxon>Verrucomicrobiota</taxon>
        <taxon>Opitutia</taxon>
        <taxon>Puniceicoccales</taxon>
        <taxon>Pelagicoccaceae</taxon>
        <taxon>Pelagicoccus</taxon>
    </lineage>
</organism>
<dbReference type="Pfam" id="PF14234">
    <property type="entry name" value="DUF4336"/>
    <property type="match status" value="1"/>
</dbReference>
<name>A0A927IEA6_9BACT</name>
<dbReference type="InterPro" id="IPR036866">
    <property type="entry name" value="RibonucZ/Hydroxyglut_hydro"/>
</dbReference>
<dbReference type="PANTHER" id="PTHR33835:SF1">
    <property type="entry name" value="METALLO-BETA-LACTAMASE DOMAIN-CONTAINING PROTEIN"/>
    <property type="match status" value="1"/>
</dbReference>
<proteinExistence type="predicted"/>
<evidence type="ECO:0000313" key="1">
    <source>
        <dbReference type="EMBL" id="MBD5778827.1"/>
    </source>
</evidence>
<dbReference type="Gene3D" id="3.60.15.10">
    <property type="entry name" value="Ribonuclease Z/Hydroxyacylglutathione hydrolase-like"/>
    <property type="match status" value="1"/>
</dbReference>
<accession>A0A927IEA6</accession>